<dbReference type="GO" id="GO:0034354">
    <property type="term" value="P:'de novo' NAD+ biosynthetic process from L-tryptophan"/>
    <property type="evidence" value="ECO:0007669"/>
    <property type="project" value="UniProtKB-UniRule"/>
</dbReference>
<evidence type="ECO:0000313" key="4">
    <source>
        <dbReference type="EMBL" id="ELQ35465.1"/>
    </source>
</evidence>
<feature type="active site" evidence="3">
    <location>
        <position position="253"/>
    </location>
</feature>
<feature type="active site" description="Nucleophile" evidence="3">
    <location>
        <position position="156"/>
    </location>
</feature>
<name>A0AA97NS94_PYRO3</name>
<comment type="domain">
    <text evidence="3">The main chain amide nitrogen atoms of the second glycine and its adjacent residue in the HGGXW motif define the oxyanion hole, and stabilize the oxyanion that forms during the nucleophilic attack by the catalytic serine during substrate cleavage.</text>
</comment>
<dbReference type="GO" id="GO:0019441">
    <property type="term" value="P:L-tryptophan catabolic process to kynurenine"/>
    <property type="evidence" value="ECO:0007669"/>
    <property type="project" value="UniProtKB-UniRule"/>
</dbReference>
<organism evidence="4">
    <name type="scientific">Pyricularia oryzae (strain Y34)</name>
    <name type="common">Rice blast fungus</name>
    <name type="synonym">Magnaporthe oryzae</name>
    <dbReference type="NCBI Taxonomy" id="1143189"/>
    <lineage>
        <taxon>Eukaryota</taxon>
        <taxon>Fungi</taxon>
        <taxon>Dikarya</taxon>
        <taxon>Ascomycota</taxon>
        <taxon>Pezizomycotina</taxon>
        <taxon>Sordariomycetes</taxon>
        <taxon>Sordariomycetidae</taxon>
        <taxon>Magnaporthales</taxon>
        <taxon>Pyriculariaceae</taxon>
        <taxon>Pyricularia</taxon>
    </lineage>
</organism>
<dbReference type="AlphaFoldDB" id="A0AA97NS94"/>
<dbReference type="Proteomes" id="UP000011086">
    <property type="component" value="Unassembled WGS sequence"/>
</dbReference>
<comment type="similarity">
    <text evidence="3">Belongs to the kynurenine formamidase family.</text>
</comment>
<dbReference type="EC" id="3.5.1.9" evidence="3"/>
<keyword evidence="2 3" id="KW-0823">Tryptophan catabolism</keyword>
<evidence type="ECO:0000256" key="3">
    <source>
        <dbReference type="HAMAP-Rule" id="MF_03014"/>
    </source>
</evidence>
<sequence>MAETLVYSEHKYGQVHDLQTLGIWDFPAKDGNTGTTTDGKYWIVLTLPPPATSFIHGGAWRDPNVDLHSLEPTISRLLADEHRDFAAAHIAGFASINYRLSPHANFPQDPAATPANELRAAQHPEHIQDAVAAMTLLHTLRPLDRNRGGYVLTGHSCGATMSYQLLMGAQAGVPSPSALPFPLPAAVVGFEGIYDLNGLDRRKDGNYTGFMAAAFGDDRAAWDLVSPALFRGYADAWSGVPKHLAVVAHSPEDSLVDMDEAIVMDQALRESGVPALLFKDLTGDHDVVRQEGVHTARVLVKTIETLQS</sequence>
<evidence type="ECO:0000256" key="1">
    <source>
        <dbReference type="ARBA" id="ARBA00022801"/>
    </source>
</evidence>
<proteinExistence type="inferred from homology"/>
<accession>A0AA97NS94</accession>
<reference evidence="4" key="1">
    <citation type="journal article" date="2012" name="PLoS Genet.">
        <title>Comparative analysis of the genomes of two field isolates of the rice blast fungus Magnaporthe oryzae.</title>
        <authorList>
            <person name="Xue M."/>
            <person name="Yang J."/>
            <person name="Li Z."/>
            <person name="Hu S."/>
            <person name="Yao N."/>
            <person name="Dean R.A."/>
            <person name="Zhao W."/>
            <person name="Shen M."/>
            <person name="Zhang H."/>
            <person name="Li C."/>
            <person name="Liu L."/>
            <person name="Cao L."/>
            <person name="Xu X."/>
            <person name="Xing Y."/>
            <person name="Hsiang T."/>
            <person name="Zhang Z."/>
            <person name="Xu J.R."/>
            <person name="Peng Y.L."/>
        </authorList>
    </citation>
    <scope>NUCLEOTIDE SEQUENCE</scope>
    <source>
        <strain evidence="4">Y34</strain>
    </source>
</reference>
<dbReference type="PANTHER" id="PTHR48081">
    <property type="entry name" value="AB HYDROLASE SUPERFAMILY PROTEIN C4A8.06C"/>
    <property type="match status" value="1"/>
</dbReference>
<dbReference type="InterPro" id="IPR050300">
    <property type="entry name" value="GDXG_lipolytic_enzyme"/>
</dbReference>
<protein>
    <recommendedName>
        <fullName evidence="3">Kynurenine formamidase</fullName>
        <shortName evidence="3">KFA</shortName>
        <shortName evidence="3">KFase</shortName>
        <ecNumber evidence="3">3.5.1.9</ecNumber>
    </recommendedName>
    <alternativeName>
        <fullName evidence="3">Arylformamidase</fullName>
    </alternativeName>
    <alternativeName>
        <fullName evidence="3">N-formylkynurenine formamidase</fullName>
        <shortName evidence="3">FKF</shortName>
    </alternativeName>
</protein>
<feature type="active site" evidence="3">
    <location>
        <position position="285"/>
    </location>
</feature>
<dbReference type="PANTHER" id="PTHR48081:SF33">
    <property type="entry name" value="KYNURENINE FORMAMIDASE"/>
    <property type="match status" value="1"/>
</dbReference>
<dbReference type="InterPro" id="IPR027519">
    <property type="entry name" value="KFase_ver/fungi-typ"/>
</dbReference>
<evidence type="ECO:0000256" key="2">
    <source>
        <dbReference type="ARBA" id="ARBA00023079"/>
    </source>
</evidence>
<comment type="pathway">
    <text evidence="3">Amino-acid degradation; L-tryptophan degradation via kynurenine pathway; L-kynurenine from L-tryptophan: step 2/2.</text>
</comment>
<dbReference type="GO" id="GO:0004061">
    <property type="term" value="F:arylformamidase activity"/>
    <property type="evidence" value="ECO:0007669"/>
    <property type="project" value="UniProtKB-UniRule"/>
</dbReference>
<dbReference type="EMBL" id="JH792904">
    <property type="protein sequence ID" value="ELQ35465.1"/>
    <property type="molecule type" value="Genomic_DNA"/>
</dbReference>
<dbReference type="SUPFAM" id="SSF53474">
    <property type="entry name" value="alpha/beta-Hydrolases"/>
    <property type="match status" value="1"/>
</dbReference>
<feature type="short sequence motif" description="HGGXW" evidence="3">
    <location>
        <begin position="56"/>
        <end position="60"/>
    </location>
</feature>
<dbReference type="InterPro" id="IPR029058">
    <property type="entry name" value="AB_hydrolase_fold"/>
</dbReference>
<comment type="catalytic activity">
    <reaction evidence="3">
        <text>N-formyl-L-kynurenine + H2O = L-kynurenine + formate + H(+)</text>
        <dbReference type="Rhea" id="RHEA:13009"/>
        <dbReference type="ChEBI" id="CHEBI:15377"/>
        <dbReference type="ChEBI" id="CHEBI:15378"/>
        <dbReference type="ChEBI" id="CHEBI:15740"/>
        <dbReference type="ChEBI" id="CHEBI:57959"/>
        <dbReference type="ChEBI" id="CHEBI:58629"/>
        <dbReference type="EC" id="3.5.1.9"/>
    </reaction>
</comment>
<comment type="subunit">
    <text evidence="3">Homodimer.</text>
</comment>
<gene>
    <name evidence="4" type="ORF">OOU_Y34scaffold00707g49</name>
</gene>
<dbReference type="HAMAP" id="MF_03014">
    <property type="entry name" value="KFase"/>
    <property type="match status" value="1"/>
</dbReference>
<dbReference type="Gene3D" id="3.40.50.1820">
    <property type="entry name" value="alpha/beta hydrolase"/>
    <property type="match status" value="1"/>
</dbReference>
<keyword evidence="1 3" id="KW-0378">Hydrolase</keyword>
<comment type="function">
    <text evidence="3">Catalyzes the hydrolysis of N-formyl-L-kynurenine to L-kynurenine, the second step in the kynurenine pathway of tryptophan degradation. Kynurenine may be further oxidized to nicotinic acid, NAD(H) and NADP(H). Required for elimination of toxic metabolites.</text>
</comment>